<reference evidence="1" key="1">
    <citation type="submission" date="2021-11" db="EMBL/GenBank/DDBJ databases">
        <authorList>
            <consortium name="Genoscope - CEA"/>
            <person name="William W."/>
        </authorList>
    </citation>
    <scope>NUCLEOTIDE SEQUENCE</scope>
</reference>
<dbReference type="AlphaFoldDB" id="A0A8J2SUR4"/>
<evidence type="ECO:0000313" key="1">
    <source>
        <dbReference type="EMBL" id="CAH0373499.1"/>
    </source>
</evidence>
<dbReference type="Pfam" id="PF03567">
    <property type="entry name" value="Sulfotransfer_2"/>
    <property type="match status" value="1"/>
</dbReference>
<name>A0A8J2SUR4_9STRA</name>
<evidence type="ECO:0008006" key="3">
    <source>
        <dbReference type="Google" id="ProtNLM"/>
    </source>
</evidence>
<dbReference type="InterPro" id="IPR005331">
    <property type="entry name" value="Sulfotransferase"/>
</dbReference>
<organism evidence="1 2">
    <name type="scientific">Pelagomonas calceolata</name>
    <dbReference type="NCBI Taxonomy" id="35677"/>
    <lineage>
        <taxon>Eukaryota</taxon>
        <taxon>Sar</taxon>
        <taxon>Stramenopiles</taxon>
        <taxon>Ochrophyta</taxon>
        <taxon>Pelagophyceae</taxon>
        <taxon>Pelagomonadales</taxon>
        <taxon>Pelagomonadaceae</taxon>
        <taxon>Pelagomonas</taxon>
    </lineage>
</organism>
<proteinExistence type="predicted"/>
<dbReference type="Gene3D" id="3.40.50.300">
    <property type="entry name" value="P-loop containing nucleotide triphosphate hydrolases"/>
    <property type="match status" value="1"/>
</dbReference>
<dbReference type="Proteomes" id="UP000789595">
    <property type="component" value="Unassembled WGS sequence"/>
</dbReference>
<comment type="caution">
    <text evidence="1">The sequence shown here is derived from an EMBL/GenBank/DDBJ whole genome shotgun (WGS) entry which is preliminary data.</text>
</comment>
<dbReference type="OrthoDB" id="416042at2759"/>
<accession>A0A8J2SUR4</accession>
<dbReference type="EMBL" id="CAKKNE010000004">
    <property type="protein sequence ID" value="CAH0373499.1"/>
    <property type="molecule type" value="Genomic_DNA"/>
</dbReference>
<sequence>MASATSAAWRAGTFPNSCETESDWVAAQKRGITWQQLSDPERQAVALDAVRQKVEAGDTWTRPADADVRALTAQRNAALRREEFRQAEELKTRLEAVNDRGANWFDAQSGQWRVQDVAADALSFLHIPETAGSTIETLSIDFKKKRCGKNENGVVWKRACDWHTPPRDLDPRERLYPAAETFCVVRDPLDRLLSEYKFEHRGSSQKLHDAAAATRWIRYHAGHVARRRREDGALSAPFPNRCHFLPQTWFLWDASGKCTCRYVLRFEFLGEDFDGLMRSQGLTMRLSHARNISHHLPSNLTRAAVADAETLQAVRGAYPDDFSLLPAVNGTCEDLADYSAPYDLTDRPRVCKGGKLE</sequence>
<evidence type="ECO:0000313" key="2">
    <source>
        <dbReference type="Proteomes" id="UP000789595"/>
    </source>
</evidence>
<protein>
    <recommendedName>
        <fullName evidence="3">Sulfotransferase domain-containing protein</fullName>
    </recommendedName>
</protein>
<dbReference type="InterPro" id="IPR027417">
    <property type="entry name" value="P-loop_NTPase"/>
</dbReference>
<gene>
    <name evidence="1" type="ORF">PECAL_4P07040</name>
</gene>
<keyword evidence="2" id="KW-1185">Reference proteome</keyword>
<dbReference type="GO" id="GO:0008146">
    <property type="term" value="F:sulfotransferase activity"/>
    <property type="evidence" value="ECO:0007669"/>
    <property type="project" value="InterPro"/>
</dbReference>
<dbReference type="GO" id="GO:0016020">
    <property type="term" value="C:membrane"/>
    <property type="evidence" value="ECO:0007669"/>
    <property type="project" value="InterPro"/>
</dbReference>